<feature type="region of interest" description="Disordered" evidence="1">
    <location>
        <begin position="299"/>
        <end position="358"/>
    </location>
</feature>
<comment type="caution">
    <text evidence="2">The sequence shown here is derived from an EMBL/GenBank/DDBJ whole genome shotgun (WGS) entry which is preliminary data.</text>
</comment>
<proteinExistence type="predicted"/>
<sequence length="556" mass="62245">MERWFLSQKGSGGGRGVNEKKQGLNNDATKDTIEVVSSTIDKTVVIYLGGSIVRKVNIYGNNNGRKDGNVVQCSTSITSIAIPNEGFVPLTRASAVLVNITNSPTEVTTTRGINNSGLISLGPASYAKIITCELSRKSFNFHALLALVAFVKHLDGIHDLGFIREETRQKSQLFSFTTTILTWSPIVRMACNVFSWCWTNICSTMASVIICLANNKKFNFSTYIFYNMVKNLEVGDKFFMFSRFVQVFVNHQLGDMSHCKKIFSTPSLTKKVFANMKREGKGFSGIITPLFETMMVQAPEEDDKGSERKKTEVPHTEPQTEESVLTTSNDPLPSESFEDKESLGDQEDASKQERMINNIDQDEEITLVDETHGRMNEEEMFRVNDLDGDEVIMDATAGEEVKQSTIVAGKEVSTADPVTTDGEVVTTAKDVKANDKCKGIMVEPEKPLKKKDQFKFNEEVARKLEAPKAKMEEEERIEKLDEQAEAEVDNDQREAEMKMYMKIIPDDEITIDAISLATKPSIIVNWKIIKEGKISSYHLIRANGSSKRYSSMIQML</sequence>
<feature type="compositionally biased region" description="Basic and acidic residues" evidence="1">
    <location>
        <begin position="337"/>
        <end position="354"/>
    </location>
</feature>
<evidence type="ECO:0000256" key="1">
    <source>
        <dbReference type="SAM" id="MobiDB-lite"/>
    </source>
</evidence>
<protein>
    <submittedName>
        <fullName evidence="2">Uncharacterized protein</fullName>
    </submittedName>
</protein>
<name>A0A6L2KGZ7_TANCI</name>
<feature type="compositionally biased region" description="Polar residues" evidence="1">
    <location>
        <begin position="321"/>
        <end position="331"/>
    </location>
</feature>
<feature type="region of interest" description="Disordered" evidence="1">
    <location>
        <begin position="1"/>
        <end position="23"/>
    </location>
</feature>
<gene>
    <name evidence="2" type="ORF">Tci_020197</name>
</gene>
<feature type="compositionally biased region" description="Basic and acidic residues" evidence="1">
    <location>
        <begin position="305"/>
        <end position="315"/>
    </location>
</feature>
<reference evidence="2" key="1">
    <citation type="journal article" date="2019" name="Sci. Rep.">
        <title>Draft genome of Tanacetum cinerariifolium, the natural source of mosquito coil.</title>
        <authorList>
            <person name="Yamashiro T."/>
            <person name="Shiraishi A."/>
            <person name="Satake H."/>
            <person name="Nakayama K."/>
        </authorList>
    </citation>
    <scope>NUCLEOTIDE SEQUENCE</scope>
</reference>
<accession>A0A6L2KGZ7</accession>
<dbReference type="AlphaFoldDB" id="A0A6L2KGZ7"/>
<organism evidence="2">
    <name type="scientific">Tanacetum cinerariifolium</name>
    <name type="common">Dalmatian daisy</name>
    <name type="synonym">Chrysanthemum cinerariifolium</name>
    <dbReference type="NCBI Taxonomy" id="118510"/>
    <lineage>
        <taxon>Eukaryota</taxon>
        <taxon>Viridiplantae</taxon>
        <taxon>Streptophyta</taxon>
        <taxon>Embryophyta</taxon>
        <taxon>Tracheophyta</taxon>
        <taxon>Spermatophyta</taxon>
        <taxon>Magnoliopsida</taxon>
        <taxon>eudicotyledons</taxon>
        <taxon>Gunneridae</taxon>
        <taxon>Pentapetalae</taxon>
        <taxon>asterids</taxon>
        <taxon>campanulids</taxon>
        <taxon>Asterales</taxon>
        <taxon>Asteraceae</taxon>
        <taxon>Asteroideae</taxon>
        <taxon>Anthemideae</taxon>
        <taxon>Anthemidinae</taxon>
        <taxon>Tanacetum</taxon>
    </lineage>
</organism>
<dbReference type="EMBL" id="BKCJ010002387">
    <property type="protein sequence ID" value="GEU48219.1"/>
    <property type="molecule type" value="Genomic_DNA"/>
</dbReference>
<evidence type="ECO:0000313" key="2">
    <source>
        <dbReference type="EMBL" id="GEU48219.1"/>
    </source>
</evidence>